<reference evidence="4" key="2">
    <citation type="submission" date="2016-06" db="EMBL/GenBank/DDBJ databases">
        <authorList>
            <person name="Kjaerup R.B."/>
            <person name="Dalgaard T.S."/>
            <person name="Juul-Madsen H.R."/>
        </authorList>
    </citation>
    <scope>NUCLEOTIDE SEQUENCE [LARGE SCALE GENOMIC DNA]</scope>
    <source>
        <strain evidence="4">DSM 44814</strain>
    </source>
</reference>
<dbReference type="GO" id="GO:0004803">
    <property type="term" value="F:transposase activity"/>
    <property type="evidence" value="ECO:0007669"/>
    <property type="project" value="InterPro"/>
</dbReference>
<dbReference type="RefSeq" id="WP_091117740.1">
    <property type="nucleotide sequence ID" value="NZ_FMHY01000002.1"/>
</dbReference>
<dbReference type="STRING" id="227316.GA0070604_2072"/>
<dbReference type="Proteomes" id="UP000199696">
    <property type="component" value="Unassembled WGS sequence"/>
</dbReference>
<dbReference type="EMBL" id="FMHY01000002">
    <property type="protein sequence ID" value="SCL50196.1"/>
    <property type="molecule type" value="Genomic_DNA"/>
</dbReference>
<feature type="domain" description="Transposase IS110-like N-terminal" evidence="1">
    <location>
        <begin position="4"/>
        <end position="168"/>
    </location>
</feature>
<dbReference type="AlphaFoldDB" id="A0A1C6VA50"/>
<dbReference type="PANTHER" id="PTHR33055:SF3">
    <property type="entry name" value="PUTATIVE TRANSPOSASE FOR IS117-RELATED"/>
    <property type="match status" value="1"/>
</dbReference>
<keyword evidence="5" id="KW-1185">Reference proteome</keyword>
<dbReference type="OrthoDB" id="3188901at2"/>
<evidence type="ECO:0000259" key="2">
    <source>
        <dbReference type="Pfam" id="PF02371"/>
    </source>
</evidence>
<dbReference type="InterPro" id="IPR003346">
    <property type="entry name" value="Transposase_20"/>
</dbReference>
<evidence type="ECO:0000313" key="3">
    <source>
        <dbReference type="EMBL" id="SCL50196.1"/>
    </source>
</evidence>
<dbReference type="GO" id="GO:0003677">
    <property type="term" value="F:DNA binding"/>
    <property type="evidence" value="ECO:0007669"/>
    <property type="project" value="InterPro"/>
</dbReference>
<evidence type="ECO:0000313" key="4">
    <source>
        <dbReference type="EMBL" id="SCL63241.1"/>
    </source>
</evidence>
<dbReference type="PANTHER" id="PTHR33055">
    <property type="entry name" value="TRANSPOSASE FOR INSERTION SEQUENCE ELEMENT IS1111A"/>
    <property type="match status" value="1"/>
</dbReference>
<gene>
    <name evidence="3" type="ORF">GA0070604_2072</name>
    <name evidence="4" type="ORF">GA0070604_4929</name>
</gene>
<proteinExistence type="predicted"/>
<dbReference type="Pfam" id="PF02371">
    <property type="entry name" value="Transposase_20"/>
    <property type="match status" value="1"/>
</dbReference>
<organism evidence="4 5">
    <name type="scientific">Micromonospora eburnea</name>
    <dbReference type="NCBI Taxonomy" id="227316"/>
    <lineage>
        <taxon>Bacteria</taxon>
        <taxon>Bacillati</taxon>
        <taxon>Actinomycetota</taxon>
        <taxon>Actinomycetes</taxon>
        <taxon>Micromonosporales</taxon>
        <taxon>Micromonosporaceae</taxon>
        <taxon>Micromonospora</taxon>
    </lineage>
</organism>
<accession>A0A1C6VA50</accession>
<evidence type="ECO:0000313" key="5">
    <source>
        <dbReference type="Proteomes" id="UP000199696"/>
    </source>
</evidence>
<dbReference type="EMBL" id="FMHY01000002">
    <property type="protein sequence ID" value="SCL63241.1"/>
    <property type="molecule type" value="Genomic_DNA"/>
</dbReference>
<feature type="domain" description="Transposase IS116/IS110/IS902 C-terminal" evidence="2">
    <location>
        <begin position="282"/>
        <end position="363"/>
    </location>
</feature>
<sequence>MLFVGDDWAEDHHDVELQDQTGRVLARRRLPEGITGIAALHALVAERVAGEDAGDSRDDVSVVVGIETDRGPWVEALIAAGYQVFAINPRQASRFKERYGASGAKSDKGDAHALADMVRIDRAQLRPVAGDTSSAQAIKVVARAHQTMVWERTRAVLRLRSALREYFPAALVAYEKLGLAGADALELLQAAPSPAEAAALDVEVIIAALRRVHRHKVHAKAADISAALRSEHLGRSAAVTEAYAATVAALSAVIAVFNIQIKQLERQVEAHFIDHPQAAIYRSQPGIGVVTGARLLAEFGDDPDRYNSAKARKNYAATSPVTRASGRSKVVMARYVHNDRLVDALHAQAFSAVNGSPGARAYYDKQRARDVDHGRALRQVANRLVGILHGCLKTGTAYDENIAWPHQSAATA</sequence>
<protein>
    <submittedName>
        <fullName evidence="4">Transposase IS116/IS110/IS902 family protein</fullName>
    </submittedName>
</protein>
<dbReference type="GO" id="GO:0006313">
    <property type="term" value="P:DNA transposition"/>
    <property type="evidence" value="ECO:0007669"/>
    <property type="project" value="InterPro"/>
</dbReference>
<dbReference type="Pfam" id="PF01548">
    <property type="entry name" value="DEDD_Tnp_IS110"/>
    <property type="match status" value="1"/>
</dbReference>
<dbReference type="InterPro" id="IPR002525">
    <property type="entry name" value="Transp_IS110-like_N"/>
</dbReference>
<name>A0A1C6VA50_9ACTN</name>
<dbReference type="InterPro" id="IPR047650">
    <property type="entry name" value="Transpos_IS110"/>
</dbReference>
<dbReference type="NCBIfam" id="NF033542">
    <property type="entry name" value="transpos_IS110"/>
    <property type="match status" value="1"/>
</dbReference>
<reference evidence="5" key="1">
    <citation type="submission" date="2016-06" db="EMBL/GenBank/DDBJ databases">
        <authorList>
            <person name="Varghese N."/>
            <person name="Submissions Spin"/>
        </authorList>
    </citation>
    <scope>NUCLEOTIDE SEQUENCE [LARGE SCALE GENOMIC DNA]</scope>
    <source>
        <strain evidence="5">DSM 44814</strain>
    </source>
</reference>
<evidence type="ECO:0000259" key="1">
    <source>
        <dbReference type="Pfam" id="PF01548"/>
    </source>
</evidence>